<dbReference type="KEGG" id="eca:ECA2131"/>
<gene>
    <name evidence="1" type="ordered locus">ECA2131</name>
</gene>
<dbReference type="STRING" id="218491.ECA2131"/>
<reference evidence="1" key="1">
    <citation type="submission" date="2004-02" db="EMBL/GenBank/DDBJ databases">
        <title>The genome sequence of the enterobacterial phytopathogen Erwinia carotovora subsp. atroseptica SCRI1043 and functional genomic identification of novel virulence factors.</title>
        <authorList>
            <person name="Bell K.S."/>
            <person name="Sebaihia M."/>
            <person name="Pritchard L."/>
            <person name="Holden M."/>
            <person name="Hyman L.J."/>
            <person name="Holeva M.C."/>
            <person name="Thomson N.R."/>
            <person name="Bentley S.D."/>
            <person name="Churcher C."/>
            <person name="Mungall K."/>
            <person name="Atkin R."/>
            <person name="Bason N."/>
            <person name="Brooks K."/>
            <person name="Chillingworth T."/>
            <person name="Clark K."/>
            <person name="Doggett J."/>
            <person name="Fraser A."/>
            <person name="Hance Z."/>
            <person name="Hauser H."/>
            <person name="Jagels K."/>
            <person name="Moule S."/>
            <person name="Norbertczak H."/>
            <person name="Ormond D."/>
            <person name="Price C."/>
            <person name="Quail M.A."/>
            <person name="Sanders M."/>
            <person name="Walker D."/>
            <person name="Whitehead S."/>
            <person name="Salmond G.P.C."/>
            <person name="Birch P.R.J."/>
            <person name="Barrell B.G."/>
            <person name="Parkhill J."/>
            <person name="Toth I.K."/>
        </authorList>
    </citation>
    <scope>NUCLEOTIDE SEQUENCE</scope>
    <source>
        <strain evidence="1">SCRI1043</strain>
    </source>
</reference>
<name>Q6D5A9_PECAS</name>
<dbReference type="eggNOG" id="ENOG50348ZK">
    <property type="taxonomic scope" value="Bacteria"/>
</dbReference>
<protein>
    <submittedName>
        <fullName evidence="1">Uncharacterized protein</fullName>
    </submittedName>
</protein>
<evidence type="ECO:0000313" key="1">
    <source>
        <dbReference type="EMBL" id="CAG75033.1"/>
    </source>
</evidence>
<organism evidence="1 2">
    <name type="scientific">Pectobacterium atrosepticum (strain SCRI 1043 / ATCC BAA-672)</name>
    <name type="common">Erwinia carotovora subsp. atroseptica</name>
    <dbReference type="NCBI Taxonomy" id="218491"/>
    <lineage>
        <taxon>Bacteria</taxon>
        <taxon>Pseudomonadati</taxon>
        <taxon>Pseudomonadota</taxon>
        <taxon>Gammaproteobacteria</taxon>
        <taxon>Enterobacterales</taxon>
        <taxon>Pectobacteriaceae</taxon>
        <taxon>Pectobacterium</taxon>
    </lineage>
</organism>
<dbReference type="Proteomes" id="UP000007966">
    <property type="component" value="Chromosome"/>
</dbReference>
<dbReference type="AlphaFoldDB" id="Q6D5A9"/>
<accession>Q6D5A9</accession>
<proteinExistence type="predicted"/>
<keyword evidence="2" id="KW-1185">Reference proteome</keyword>
<sequence>MGKYINEYLSIFTQKSEYIKNEVNKSVKYWLPDNPPTILLFSLVGKALVNQLDCLRESDKLELFQHIETGMLSDNADLSTAIATFYFGWLSRKIQR</sequence>
<evidence type="ECO:0000313" key="2">
    <source>
        <dbReference type="Proteomes" id="UP000007966"/>
    </source>
</evidence>
<dbReference type="RefSeq" id="WP_011093692.1">
    <property type="nucleotide sequence ID" value="NC_004547.2"/>
</dbReference>
<dbReference type="GeneID" id="57209141"/>
<dbReference type="EMBL" id="BX950851">
    <property type="protein sequence ID" value="CAG75033.1"/>
    <property type="molecule type" value="Genomic_DNA"/>
</dbReference>
<dbReference type="HOGENOM" id="CLU_2357193_0_0_6"/>